<keyword evidence="2" id="KW-1185">Reference proteome</keyword>
<evidence type="ECO:0000313" key="1">
    <source>
        <dbReference type="EMBL" id="KAG6463968.1"/>
    </source>
</evidence>
<dbReference type="Proteomes" id="UP000791440">
    <property type="component" value="Unassembled WGS sequence"/>
</dbReference>
<evidence type="ECO:0000313" key="2">
    <source>
        <dbReference type="Proteomes" id="UP000791440"/>
    </source>
</evidence>
<protein>
    <submittedName>
        <fullName evidence="1">Uncharacterized protein</fullName>
    </submittedName>
</protein>
<dbReference type="EMBL" id="JH669070">
    <property type="protein sequence ID" value="KAG6463968.1"/>
    <property type="molecule type" value="Genomic_DNA"/>
</dbReference>
<feature type="non-terminal residue" evidence="1">
    <location>
        <position position="1"/>
    </location>
</feature>
<reference evidence="1" key="1">
    <citation type="journal article" date="2016" name="Insect Biochem. Mol. Biol.">
        <title>Multifaceted biological insights from a draft genome sequence of the tobacco hornworm moth, Manduca sexta.</title>
        <authorList>
            <person name="Kanost M.R."/>
            <person name="Arrese E.L."/>
            <person name="Cao X."/>
            <person name="Chen Y.R."/>
            <person name="Chellapilla S."/>
            <person name="Goldsmith M.R."/>
            <person name="Grosse-Wilde E."/>
            <person name="Heckel D.G."/>
            <person name="Herndon N."/>
            <person name="Jiang H."/>
            <person name="Papanicolaou A."/>
            <person name="Qu J."/>
            <person name="Soulages J.L."/>
            <person name="Vogel H."/>
            <person name="Walters J."/>
            <person name="Waterhouse R.M."/>
            <person name="Ahn S.J."/>
            <person name="Almeida F.C."/>
            <person name="An C."/>
            <person name="Aqrawi P."/>
            <person name="Bretschneider A."/>
            <person name="Bryant W.B."/>
            <person name="Bucks S."/>
            <person name="Chao H."/>
            <person name="Chevignon G."/>
            <person name="Christen J.M."/>
            <person name="Clarke D.F."/>
            <person name="Dittmer N.T."/>
            <person name="Ferguson L.C.F."/>
            <person name="Garavelou S."/>
            <person name="Gordon K.H.J."/>
            <person name="Gunaratna R.T."/>
            <person name="Han Y."/>
            <person name="Hauser F."/>
            <person name="He Y."/>
            <person name="Heidel-Fischer H."/>
            <person name="Hirsh A."/>
            <person name="Hu Y."/>
            <person name="Jiang H."/>
            <person name="Kalra D."/>
            <person name="Klinner C."/>
            <person name="Konig C."/>
            <person name="Kovar C."/>
            <person name="Kroll A.R."/>
            <person name="Kuwar S.S."/>
            <person name="Lee S.L."/>
            <person name="Lehman R."/>
            <person name="Li K."/>
            <person name="Li Z."/>
            <person name="Liang H."/>
            <person name="Lovelace S."/>
            <person name="Lu Z."/>
            <person name="Mansfield J.H."/>
            <person name="McCulloch K.J."/>
            <person name="Mathew T."/>
            <person name="Morton B."/>
            <person name="Muzny D.M."/>
            <person name="Neunemann D."/>
            <person name="Ongeri F."/>
            <person name="Pauchet Y."/>
            <person name="Pu L.L."/>
            <person name="Pyrousis I."/>
            <person name="Rao X.J."/>
            <person name="Redding A."/>
            <person name="Roesel C."/>
            <person name="Sanchez-Gracia A."/>
            <person name="Schaack S."/>
            <person name="Shukla A."/>
            <person name="Tetreau G."/>
            <person name="Wang Y."/>
            <person name="Xiong G.H."/>
            <person name="Traut W."/>
            <person name="Walsh T.K."/>
            <person name="Worley K.C."/>
            <person name="Wu D."/>
            <person name="Wu W."/>
            <person name="Wu Y.Q."/>
            <person name="Zhang X."/>
            <person name="Zou Z."/>
            <person name="Zucker H."/>
            <person name="Briscoe A.D."/>
            <person name="Burmester T."/>
            <person name="Clem R.J."/>
            <person name="Feyereisen R."/>
            <person name="Grimmelikhuijzen C.J.P."/>
            <person name="Hamodrakas S.J."/>
            <person name="Hansson B.S."/>
            <person name="Huguet E."/>
            <person name="Jermiin L.S."/>
            <person name="Lan Q."/>
            <person name="Lehman H.K."/>
            <person name="Lorenzen M."/>
            <person name="Merzendorfer H."/>
            <person name="Michalopoulos I."/>
            <person name="Morton D.B."/>
            <person name="Muthukrishnan S."/>
            <person name="Oakeshott J.G."/>
            <person name="Palmer W."/>
            <person name="Park Y."/>
            <person name="Passarelli A.L."/>
            <person name="Rozas J."/>
            <person name="Schwartz L.M."/>
            <person name="Smith W."/>
            <person name="Southgate A."/>
            <person name="Vilcinskas A."/>
            <person name="Vogt R."/>
            <person name="Wang P."/>
            <person name="Werren J."/>
            <person name="Yu X.Q."/>
            <person name="Zhou J.J."/>
            <person name="Brown S.J."/>
            <person name="Scherer S.E."/>
            <person name="Richards S."/>
            <person name="Blissard G.W."/>
        </authorList>
    </citation>
    <scope>NUCLEOTIDE SEQUENCE</scope>
</reference>
<gene>
    <name evidence="1" type="ORF">O3G_MSEX014193</name>
</gene>
<organism evidence="1 2">
    <name type="scientific">Manduca sexta</name>
    <name type="common">Tobacco hawkmoth</name>
    <name type="synonym">Tobacco hornworm</name>
    <dbReference type="NCBI Taxonomy" id="7130"/>
    <lineage>
        <taxon>Eukaryota</taxon>
        <taxon>Metazoa</taxon>
        <taxon>Ecdysozoa</taxon>
        <taxon>Arthropoda</taxon>
        <taxon>Hexapoda</taxon>
        <taxon>Insecta</taxon>
        <taxon>Pterygota</taxon>
        <taxon>Neoptera</taxon>
        <taxon>Endopterygota</taxon>
        <taxon>Lepidoptera</taxon>
        <taxon>Glossata</taxon>
        <taxon>Ditrysia</taxon>
        <taxon>Bombycoidea</taxon>
        <taxon>Sphingidae</taxon>
        <taxon>Sphinginae</taxon>
        <taxon>Sphingini</taxon>
        <taxon>Manduca</taxon>
    </lineage>
</organism>
<proteinExistence type="predicted"/>
<reference evidence="1" key="2">
    <citation type="submission" date="2020-12" db="EMBL/GenBank/DDBJ databases">
        <authorList>
            <person name="Kanost M."/>
        </authorList>
    </citation>
    <scope>NUCLEOTIDE SEQUENCE</scope>
</reference>
<name>A0A922D0X7_MANSE</name>
<comment type="caution">
    <text evidence="1">The sequence shown here is derived from an EMBL/GenBank/DDBJ whole genome shotgun (WGS) entry which is preliminary data.</text>
</comment>
<dbReference type="AlphaFoldDB" id="A0A922D0X7"/>
<accession>A0A922D0X7</accession>
<sequence length="54" mass="5964">VKAEDRGVERAAALAADERVRIAASDTIESLLEADFRLIINDTEYYVKSPPQVS</sequence>